<evidence type="ECO:0000313" key="2">
    <source>
        <dbReference type="Proteomes" id="UP000689195"/>
    </source>
</evidence>
<dbReference type="Proteomes" id="UP000689195">
    <property type="component" value="Unassembled WGS sequence"/>
</dbReference>
<reference evidence="1" key="1">
    <citation type="submission" date="2021-01" db="EMBL/GenBank/DDBJ databases">
        <authorList>
            <consortium name="Genoscope - CEA"/>
            <person name="William W."/>
        </authorList>
    </citation>
    <scope>NUCLEOTIDE SEQUENCE</scope>
</reference>
<protein>
    <submittedName>
        <fullName evidence="1">Uncharacterized protein</fullName>
    </submittedName>
</protein>
<accession>A0A8S1Y2T3</accession>
<sequence>MQQNNSAIKHLIKPFSFEFPQLEQFSPLFLNNLNQDYIITNLQFIMSLYSLRDIIWTITQELC</sequence>
<keyword evidence="2" id="KW-1185">Reference proteome</keyword>
<organism evidence="1 2">
    <name type="scientific">Paramecium pentaurelia</name>
    <dbReference type="NCBI Taxonomy" id="43138"/>
    <lineage>
        <taxon>Eukaryota</taxon>
        <taxon>Sar</taxon>
        <taxon>Alveolata</taxon>
        <taxon>Ciliophora</taxon>
        <taxon>Intramacronucleata</taxon>
        <taxon>Oligohymenophorea</taxon>
        <taxon>Peniculida</taxon>
        <taxon>Parameciidae</taxon>
        <taxon>Paramecium</taxon>
    </lineage>
</organism>
<dbReference type="OrthoDB" id="10574135at2759"/>
<dbReference type="EMBL" id="CAJJDO010000145">
    <property type="protein sequence ID" value="CAD8206978.1"/>
    <property type="molecule type" value="Genomic_DNA"/>
</dbReference>
<comment type="caution">
    <text evidence="1">The sequence shown here is derived from an EMBL/GenBank/DDBJ whole genome shotgun (WGS) entry which is preliminary data.</text>
</comment>
<proteinExistence type="predicted"/>
<evidence type="ECO:0000313" key="1">
    <source>
        <dbReference type="EMBL" id="CAD8206978.1"/>
    </source>
</evidence>
<name>A0A8S1Y2T3_9CILI</name>
<gene>
    <name evidence="1" type="ORF">PPENT_87.1.T1450151</name>
</gene>
<dbReference type="AlphaFoldDB" id="A0A8S1Y2T3"/>